<dbReference type="Gene3D" id="3.30.70.1070">
    <property type="entry name" value="Sporulation related repeat"/>
    <property type="match status" value="1"/>
</dbReference>
<accession>A0A3A4N6J2</accession>
<organism evidence="3 4">
    <name type="scientific">Abyssobacteria bacterium (strain SURF_5)</name>
    <dbReference type="NCBI Taxonomy" id="2093360"/>
    <lineage>
        <taxon>Bacteria</taxon>
        <taxon>Pseudomonadati</taxon>
        <taxon>Candidatus Hydrogenedentota</taxon>
        <taxon>Candidatus Abyssobacteria</taxon>
    </lineage>
</organism>
<evidence type="ECO:0000313" key="4">
    <source>
        <dbReference type="Proteomes" id="UP000265882"/>
    </source>
</evidence>
<dbReference type="Pfam" id="PF05036">
    <property type="entry name" value="SPOR"/>
    <property type="match status" value="1"/>
</dbReference>
<feature type="domain" description="SPOR" evidence="2">
    <location>
        <begin position="151"/>
        <end position="231"/>
    </location>
</feature>
<name>A0A3A4N6J2_ABYX5</name>
<dbReference type="Proteomes" id="UP000265882">
    <property type="component" value="Unassembled WGS sequence"/>
</dbReference>
<dbReference type="PROSITE" id="PS51724">
    <property type="entry name" value="SPOR"/>
    <property type="match status" value="1"/>
</dbReference>
<gene>
    <name evidence="3" type="ORF">C4520_16835</name>
</gene>
<evidence type="ECO:0000259" key="2">
    <source>
        <dbReference type="PROSITE" id="PS51724"/>
    </source>
</evidence>
<feature type="region of interest" description="Disordered" evidence="1">
    <location>
        <begin position="45"/>
        <end position="136"/>
    </location>
</feature>
<protein>
    <submittedName>
        <fullName evidence="3">SPOR domain-containing protein</fullName>
    </submittedName>
</protein>
<dbReference type="InterPro" id="IPR007730">
    <property type="entry name" value="SPOR-like_dom"/>
</dbReference>
<reference evidence="3 4" key="1">
    <citation type="journal article" date="2017" name="ISME J.">
        <title>Energy and carbon metabolisms in a deep terrestrial subsurface fluid microbial community.</title>
        <authorList>
            <person name="Momper L."/>
            <person name="Jungbluth S.P."/>
            <person name="Lee M.D."/>
            <person name="Amend J.P."/>
        </authorList>
    </citation>
    <scope>NUCLEOTIDE SEQUENCE [LARGE SCALE GENOMIC DNA]</scope>
    <source>
        <strain evidence="3">SURF_5</strain>
    </source>
</reference>
<comment type="caution">
    <text evidence="3">The sequence shown here is derived from an EMBL/GenBank/DDBJ whole genome shotgun (WGS) entry which is preliminary data.</text>
</comment>
<evidence type="ECO:0000313" key="3">
    <source>
        <dbReference type="EMBL" id="RJP17428.1"/>
    </source>
</evidence>
<dbReference type="InterPro" id="IPR036680">
    <property type="entry name" value="SPOR-like_sf"/>
</dbReference>
<proteinExistence type="predicted"/>
<dbReference type="SUPFAM" id="SSF110997">
    <property type="entry name" value="Sporulation related repeat"/>
    <property type="match status" value="1"/>
</dbReference>
<evidence type="ECO:0000256" key="1">
    <source>
        <dbReference type="SAM" id="MobiDB-lite"/>
    </source>
</evidence>
<sequence length="233" mass="24711">MNSRLVQILCLITGVFLLSLGAGLIGGRISSQKPVDSIPPLAAEEPAAKEGVGAHVAEDEAPVEQPLQPLEPVGIPEISDAPIEVSSSSSSSSSSPPPPPPMKRPIFSQPVPPAVSPLDSRVSASMKEPSAPGENAIITRGLPLPVKEVGRQVEKRYVIQVHSTTTRADASEARNEMIGAGFPAGIFEADLGERGLWYRIYVGPYDSEYEAQIQLESIREMAGYGSSFIKALD</sequence>
<dbReference type="EMBL" id="QZKU01000115">
    <property type="protein sequence ID" value="RJP17428.1"/>
    <property type="molecule type" value="Genomic_DNA"/>
</dbReference>
<dbReference type="GO" id="GO:0042834">
    <property type="term" value="F:peptidoglycan binding"/>
    <property type="evidence" value="ECO:0007669"/>
    <property type="project" value="InterPro"/>
</dbReference>
<dbReference type="AlphaFoldDB" id="A0A3A4N6J2"/>